<accession>A0A7T8IWR9</accession>
<sequence>MAITLRTNKGSALTYREMDVNFSSFFYSASINVENAELKLHYTGSTTLNIAGESYDPSRTVIIPLNPTEGQAPNLTVADPLRSVQFNANGSQLGGSSEFIYTTEGFLGVGTGSPLSRLHVRGNNTYPAVLRLESIPTGVTSRKSTVEFYHGTRNYGTIGKDNYEDNNLYIKTYADTRFGAILGNLIFNIGNNLNAGAWTTVGLGIGTLSPQQALHVEGNGYFTSNVGIGTTVDTSALNVFQNTQLQASNGEYVHIAKFGISPLASITSLNITAVRTAGGSDWETEGMRIQNLIDTSYKSYIQFNGHDNLDGFSIGTGNADIGLGDIYNTVPERFRIDGYGNVTINKPVANAKFDVNGDTIVTGSFTVTQNATVKGFAEVGTTLKVGNAVTIGNVPQNNEANPRILVQSQTSNPVGQVQYTTGVVPKGAIMMWAGSPTTPPTGWTLCDGRAPVGGITIPDLRERFIVGAGGDNPAVNSSTGYNVGATGGANFVTLTTSQMPSHTHPVRMHVDSTGGGVDAPTEINTSNPDEAGTYITPWTTTDPVGGNQPHENRPPYYALAFIIYTGVV</sequence>
<reference evidence="1 2" key="1">
    <citation type="submission" date="2020-12" db="EMBL/GenBank/DDBJ databases">
        <title>Dynamics of Baltic Sea phages driven by environmental changes.</title>
        <authorList>
            <person name="Hoetzinger M."/>
            <person name="Nilsson E."/>
            <person name="Holmfeldt K."/>
        </authorList>
    </citation>
    <scope>NUCLEOTIDE SEQUENCE [LARGE SCALE GENOMIC DNA]</scope>
</reference>
<dbReference type="EMBL" id="MW353175">
    <property type="protein sequence ID" value="QQO91846.1"/>
    <property type="molecule type" value="Genomic_DNA"/>
</dbReference>
<keyword evidence="2" id="KW-1185">Reference proteome</keyword>
<dbReference type="Proteomes" id="UP000595566">
    <property type="component" value="Segment"/>
</dbReference>
<evidence type="ECO:0000313" key="2">
    <source>
        <dbReference type="Proteomes" id="UP000595566"/>
    </source>
</evidence>
<protein>
    <submittedName>
        <fullName evidence="1">Tail fiber protein</fullName>
    </submittedName>
</protein>
<gene>
    <name evidence="1" type="ORF">immuto26A_167</name>
</gene>
<proteinExistence type="predicted"/>
<name>A0A7T8IWR9_9CAUD</name>
<dbReference type="CDD" id="cd22641">
    <property type="entry name" value="C24-like"/>
    <property type="match status" value="1"/>
</dbReference>
<organism evidence="1 2">
    <name type="scientific">Flavobacterium phage vB_FspM_immuto_2-6A</name>
    <dbReference type="NCBI Taxonomy" id="2801477"/>
    <lineage>
        <taxon>Viruses</taxon>
        <taxon>Duplodnaviria</taxon>
        <taxon>Heunggongvirae</taxon>
        <taxon>Uroviricota</taxon>
        <taxon>Caudoviricetes</taxon>
        <taxon>Immutovirus</taxon>
        <taxon>Immutovirus immuto</taxon>
    </lineage>
</organism>
<dbReference type="SUPFAM" id="SSF88874">
    <property type="entry name" value="Receptor-binding domain of short tail fibre protein gp12"/>
    <property type="match status" value="1"/>
</dbReference>
<evidence type="ECO:0000313" key="1">
    <source>
        <dbReference type="EMBL" id="QQO91846.1"/>
    </source>
</evidence>